<dbReference type="Proteomes" id="UP000241769">
    <property type="component" value="Unassembled WGS sequence"/>
</dbReference>
<sequence length="374" mass="43336">MSMHGSAELNLESSKLNLPSPTGTHTKRNGKQKDESHQVSLTRAIHSTDGVSREISKEDRDIVIEFLKKQENITSEAHGEVGRLIHLLATEIRHKYLLDGDRDEATRPERTLSPHLPNRHSYSSDGHAESHLRYRDSLHATSHHHSPHHDHQGSSRSHRQAELVDSERPPTQPKGILQHHALPPEFRSKMGFESYGPSLTSARFSQTSPIGESTVPRLPYPAETIQEDFMYYADTFPRVPGQTSPPTERLSRSMDFDRHPLHHSAHQDSDDFSHPRLQNVPVRLPGDRSVMIESFEGFLTELRRKERELMQKKHEQEIEAMKEYNEQQLHDLQHQHRMMSSLHRNNQWYGLKTKQFSKELQEYNKAMRKHDGYL</sequence>
<feature type="region of interest" description="Disordered" evidence="2">
    <location>
        <begin position="140"/>
        <end position="177"/>
    </location>
</feature>
<feature type="compositionally biased region" description="Basic and acidic residues" evidence="2">
    <location>
        <begin position="149"/>
        <end position="168"/>
    </location>
</feature>
<feature type="region of interest" description="Disordered" evidence="2">
    <location>
        <begin position="1"/>
        <end position="39"/>
    </location>
</feature>
<protein>
    <submittedName>
        <fullName evidence="3">Uncharacterized protein</fullName>
    </submittedName>
</protein>
<keyword evidence="1" id="KW-0175">Coiled coil</keyword>
<evidence type="ECO:0000313" key="4">
    <source>
        <dbReference type="Proteomes" id="UP000241769"/>
    </source>
</evidence>
<organism evidence="3 4">
    <name type="scientific">Planoprotostelium fungivorum</name>
    <dbReference type="NCBI Taxonomy" id="1890364"/>
    <lineage>
        <taxon>Eukaryota</taxon>
        <taxon>Amoebozoa</taxon>
        <taxon>Evosea</taxon>
        <taxon>Variosea</taxon>
        <taxon>Cavosteliida</taxon>
        <taxon>Cavosteliaceae</taxon>
        <taxon>Planoprotostelium</taxon>
    </lineage>
</organism>
<feature type="compositionally biased region" description="Basic and acidic residues" evidence="2">
    <location>
        <begin position="103"/>
        <end position="112"/>
    </location>
</feature>
<name>A0A2P6N0F7_9EUKA</name>
<gene>
    <name evidence="3" type="ORF">PROFUN_14334</name>
</gene>
<dbReference type="AlphaFoldDB" id="A0A2P6N0F7"/>
<feature type="compositionally biased region" description="Polar residues" evidence="2">
    <location>
        <begin position="11"/>
        <end position="24"/>
    </location>
</feature>
<reference evidence="3 4" key="1">
    <citation type="journal article" date="2018" name="Genome Biol. Evol.">
        <title>Multiple Roots of Fruiting Body Formation in Amoebozoa.</title>
        <authorList>
            <person name="Hillmann F."/>
            <person name="Forbes G."/>
            <person name="Novohradska S."/>
            <person name="Ferling I."/>
            <person name="Riege K."/>
            <person name="Groth M."/>
            <person name="Westermann M."/>
            <person name="Marz M."/>
            <person name="Spaller T."/>
            <person name="Winckler T."/>
            <person name="Schaap P."/>
            <person name="Glockner G."/>
        </authorList>
    </citation>
    <scope>NUCLEOTIDE SEQUENCE [LARGE SCALE GENOMIC DNA]</scope>
    <source>
        <strain evidence="3 4">Jena</strain>
    </source>
</reference>
<evidence type="ECO:0000256" key="2">
    <source>
        <dbReference type="SAM" id="MobiDB-lite"/>
    </source>
</evidence>
<keyword evidence="4" id="KW-1185">Reference proteome</keyword>
<proteinExistence type="predicted"/>
<dbReference type="EMBL" id="MDYQ01000264">
    <property type="protein sequence ID" value="PRP77446.1"/>
    <property type="molecule type" value="Genomic_DNA"/>
</dbReference>
<feature type="coiled-coil region" evidence="1">
    <location>
        <begin position="299"/>
        <end position="327"/>
    </location>
</feature>
<evidence type="ECO:0000256" key="1">
    <source>
        <dbReference type="SAM" id="Coils"/>
    </source>
</evidence>
<dbReference type="InParanoid" id="A0A2P6N0F7"/>
<accession>A0A2P6N0F7</accession>
<evidence type="ECO:0000313" key="3">
    <source>
        <dbReference type="EMBL" id="PRP77446.1"/>
    </source>
</evidence>
<comment type="caution">
    <text evidence="3">The sequence shown here is derived from an EMBL/GenBank/DDBJ whole genome shotgun (WGS) entry which is preliminary data.</text>
</comment>
<feature type="region of interest" description="Disordered" evidence="2">
    <location>
        <begin position="103"/>
        <end position="128"/>
    </location>
</feature>